<proteinExistence type="predicted"/>
<accession>W9WFE5</accession>
<evidence type="ECO:0000313" key="2">
    <source>
        <dbReference type="EMBL" id="EXJ57244.1"/>
    </source>
</evidence>
<protein>
    <recommendedName>
        <fullName evidence="4">Transcription factor domain-containing protein</fullName>
    </recommendedName>
</protein>
<evidence type="ECO:0000313" key="3">
    <source>
        <dbReference type="Proteomes" id="UP000019473"/>
    </source>
</evidence>
<dbReference type="Proteomes" id="UP000019473">
    <property type="component" value="Unassembled WGS sequence"/>
</dbReference>
<dbReference type="VEuPathDB" id="FungiDB:A1O7_07591"/>
<feature type="region of interest" description="Disordered" evidence="1">
    <location>
        <begin position="56"/>
        <end position="97"/>
    </location>
</feature>
<dbReference type="OrthoDB" id="4159781at2759"/>
<gene>
    <name evidence="2" type="ORF">A1O7_07591</name>
</gene>
<dbReference type="eggNOG" id="ENOG502TE1E">
    <property type="taxonomic scope" value="Eukaryota"/>
</dbReference>
<reference evidence="2 3" key="1">
    <citation type="submission" date="2013-03" db="EMBL/GenBank/DDBJ databases">
        <title>The Genome Sequence of Cladophialophora yegresii CBS 114405.</title>
        <authorList>
            <consortium name="The Broad Institute Genomics Platform"/>
            <person name="Cuomo C."/>
            <person name="de Hoog S."/>
            <person name="Gorbushina A."/>
            <person name="Walker B."/>
            <person name="Young S.K."/>
            <person name="Zeng Q."/>
            <person name="Gargeya S."/>
            <person name="Fitzgerald M."/>
            <person name="Haas B."/>
            <person name="Abouelleil A."/>
            <person name="Allen A.W."/>
            <person name="Alvarado L."/>
            <person name="Arachchi H.M."/>
            <person name="Berlin A.M."/>
            <person name="Chapman S.B."/>
            <person name="Gainer-Dewar J."/>
            <person name="Goldberg J."/>
            <person name="Griggs A."/>
            <person name="Gujja S."/>
            <person name="Hansen M."/>
            <person name="Howarth C."/>
            <person name="Imamovic A."/>
            <person name="Ireland A."/>
            <person name="Larimer J."/>
            <person name="McCowan C."/>
            <person name="Murphy C."/>
            <person name="Pearson M."/>
            <person name="Poon T.W."/>
            <person name="Priest M."/>
            <person name="Roberts A."/>
            <person name="Saif S."/>
            <person name="Shea T."/>
            <person name="Sisk P."/>
            <person name="Sykes S."/>
            <person name="Wortman J."/>
            <person name="Nusbaum C."/>
            <person name="Birren B."/>
        </authorList>
    </citation>
    <scope>NUCLEOTIDE SEQUENCE [LARGE SCALE GENOMIC DNA]</scope>
    <source>
        <strain evidence="2 3">CBS 114405</strain>
    </source>
</reference>
<keyword evidence="3" id="KW-1185">Reference proteome</keyword>
<feature type="compositionally biased region" description="Polar residues" evidence="1">
    <location>
        <begin position="15"/>
        <end position="25"/>
    </location>
</feature>
<dbReference type="HOGENOM" id="CLU_1147102_0_0_1"/>
<dbReference type="AlphaFoldDB" id="W9WFE5"/>
<comment type="caution">
    <text evidence="2">The sequence shown here is derived from an EMBL/GenBank/DDBJ whole genome shotgun (WGS) entry which is preliminary data.</text>
</comment>
<evidence type="ECO:0000256" key="1">
    <source>
        <dbReference type="SAM" id="MobiDB-lite"/>
    </source>
</evidence>
<feature type="region of interest" description="Disordered" evidence="1">
    <location>
        <begin position="1"/>
        <end position="25"/>
    </location>
</feature>
<sequence>MVRFYMCRHGDAAPSGSSKSGNPSTLEANATFINITHPAQRQDAETRKKVAQYIGVNFRNRSRPLARREASGPGTKPGNSKPPSRRQLRAKGAPIQDWVDRDKHGLRSDPFASYPIRRQDWLPEAVDFFLNAYGPTHLLRRTADGAIRRYQRRPERTTETSPVHQYFQYSLEHPVMFEALIALSLSNLRIHHWEQGQVDKETAYHYGNVLSSLQQTLREGDGYRETAVLWAILALLELEVRG</sequence>
<dbReference type="RefSeq" id="XP_007759778.1">
    <property type="nucleotide sequence ID" value="XM_007761588.1"/>
</dbReference>
<organism evidence="2 3">
    <name type="scientific">Cladophialophora yegresii CBS 114405</name>
    <dbReference type="NCBI Taxonomy" id="1182544"/>
    <lineage>
        <taxon>Eukaryota</taxon>
        <taxon>Fungi</taxon>
        <taxon>Dikarya</taxon>
        <taxon>Ascomycota</taxon>
        <taxon>Pezizomycotina</taxon>
        <taxon>Eurotiomycetes</taxon>
        <taxon>Chaetothyriomycetidae</taxon>
        <taxon>Chaetothyriales</taxon>
        <taxon>Herpotrichiellaceae</taxon>
        <taxon>Cladophialophora</taxon>
    </lineage>
</organism>
<dbReference type="GeneID" id="19182163"/>
<name>W9WFE5_9EURO</name>
<dbReference type="EMBL" id="AMGW01000005">
    <property type="protein sequence ID" value="EXJ57244.1"/>
    <property type="molecule type" value="Genomic_DNA"/>
</dbReference>
<evidence type="ECO:0008006" key="4">
    <source>
        <dbReference type="Google" id="ProtNLM"/>
    </source>
</evidence>